<feature type="domain" description="Helicase ATP-binding" evidence="3">
    <location>
        <begin position="48"/>
        <end position="204"/>
    </location>
</feature>
<dbReference type="GO" id="GO:0004386">
    <property type="term" value="F:helicase activity"/>
    <property type="evidence" value="ECO:0007669"/>
    <property type="project" value="UniProtKB-KW"/>
</dbReference>
<dbReference type="SUPFAM" id="SSF52540">
    <property type="entry name" value="P-loop containing nucleoside triphosphate hydrolases"/>
    <property type="match status" value="1"/>
</dbReference>
<dbReference type="OrthoDB" id="9814088at2"/>
<dbReference type="InterPro" id="IPR038718">
    <property type="entry name" value="SNF2-like_sf"/>
</dbReference>
<accession>M5S3Y7</accession>
<keyword evidence="1" id="KW-0378">Hydrolase</keyword>
<dbReference type="GO" id="GO:0003677">
    <property type="term" value="F:DNA binding"/>
    <property type="evidence" value="ECO:0007669"/>
    <property type="project" value="InterPro"/>
</dbReference>
<dbReference type="SMART" id="SM00487">
    <property type="entry name" value="DEXDc"/>
    <property type="match status" value="1"/>
</dbReference>
<sequence length="518" mass="58207">MPAIDDYELMMHGVQAVRRLVEGLACPINGASGIRAQFFPHQVQNVQRILSSTQIRFLIADEVGMGKTVQALMVAHAMRYQSGKIRVKVVVSNSELKSQWIKEFCRIDKEVKESEGVAWIDNGKDSEDFCNVMDESELPPYSRTLDPLSMDLLIVDEPQNLSVDSLRYLSDRAADFPAILLLTATPNFRDLRRFCELLQILEPERMEFCRRQASADGHERQPSDGGDEAVTSGRLRLRDLDTESLQRVFNLFEQLSLEGADEKSLIAESGSTTLSGMPQYQIDRVLFDAKSTYRHVLLSSREDYPQHLPRRKLKSMLVEPTAVETQRMSLARQACHVSEILSHTEQLSLLQRGCLGGQSIATFTRYLTGQDDEKRQAISPMLEFVKKEQADCRLDALVDWLSEFWRKDPTRKAVICAGDDATVRELAEELSWRLPQIGKRGCRVPLKIVMAESNAVGGSDLRGLSGADAEQWRRSAESTVEPYSTGKTQLLVASDEYGQAINLQCSDVLILLFVALAC</sequence>
<dbReference type="PANTHER" id="PTHR45766">
    <property type="entry name" value="DNA ANNEALING HELICASE AND ENDONUCLEASE ZRANB3 FAMILY MEMBER"/>
    <property type="match status" value="1"/>
</dbReference>
<name>M5S3Y7_9BACT</name>
<dbReference type="RefSeq" id="WP_008691535.1">
    <property type="nucleotide sequence ID" value="NZ_ANOG01000113.1"/>
</dbReference>
<keyword evidence="4" id="KW-0347">Helicase</keyword>
<reference evidence="4 5" key="1">
    <citation type="journal article" date="2013" name="Mar. Genomics">
        <title>Expression of sulfatases in Rhodopirellula baltica and the diversity of sulfatases in the genus Rhodopirellula.</title>
        <authorList>
            <person name="Wegner C.E."/>
            <person name="Richter-Heitmann T."/>
            <person name="Klindworth A."/>
            <person name="Klockow C."/>
            <person name="Richter M."/>
            <person name="Achstetter T."/>
            <person name="Glockner F.O."/>
            <person name="Harder J."/>
        </authorList>
    </citation>
    <scope>NUCLEOTIDE SEQUENCE [LARGE SCALE GENOMIC DNA]</scope>
    <source>
        <strain evidence="4 5">SM1</strain>
    </source>
</reference>
<comment type="caution">
    <text evidence="4">The sequence shown here is derived from an EMBL/GenBank/DDBJ whole genome shotgun (WGS) entry which is preliminary data.</text>
</comment>
<proteinExistence type="predicted"/>
<dbReference type="PROSITE" id="PS51192">
    <property type="entry name" value="HELICASE_ATP_BIND_1"/>
    <property type="match status" value="1"/>
</dbReference>
<keyword evidence="5" id="KW-1185">Reference proteome</keyword>
<feature type="region of interest" description="Disordered" evidence="2">
    <location>
        <begin position="212"/>
        <end position="233"/>
    </location>
</feature>
<evidence type="ECO:0000313" key="4">
    <source>
        <dbReference type="EMBL" id="EMI22347.1"/>
    </source>
</evidence>
<keyword evidence="4" id="KW-0547">Nucleotide-binding</keyword>
<dbReference type="InterPro" id="IPR006935">
    <property type="entry name" value="Helicase/UvrB_N"/>
</dbReference>
<dbReference type="EMBL" id="ANOG01000113">
    <property type="protein sequence ID" value="EMI22347.1"/>
    <property type="molecule type" value="Genomic_DNA"/>
</dbReference>
<dbReference type="GO" id="GO:0005524">
    <property type="term" value="F:ATP binding"/>
    <property type="evidence" value="ECO:0007669"/>
    <property type="project" value="InterPro"/>
</dbReference>
<dbReference type="AlphaFoldDB" id="M5S3Y7"/>
<evidence type="ECO:0000313" key="5">
    <source>
        <dbReference type="Proteomes" id="UP000011991"/>
    </source>
</evidence>
<dbReference type="GO" id="GO:0016787">
    <property type="term" value="F:hydrolase activity"/>
    <property type="evidence" value="ECO:0007669"/>
    <property type="project" value="UniProtKB-KW"/>
</dbReference>
<dbReference type="PANTHER" id="PTHR45766:SF6">
    <property type="entry name" value="SWI_SNF-RELATED MATRIX-ASSOCIATED ACTIN-DEPENDENT REGULATOR OF CHROMATIN SUBFAMILY A-LIKE PROTEIN 1"/>
    <property type="match status" value="1"/>
</dbReference>
<protein>
    <submittedName>
        <fullName evidence="4">ATP-dependent helicase HepA</fullName>
    </submittedName>
</protein>
<keyword evidence="4" id="KW-0067">ATP-binding</keyword>
<evidence type="ECO:0000259" key="3">
    <source>
        <dbReference type="PROSITE" id="PS51192"/>
    </source>
</evidence>
<dbReference type="PATRIC" id="fig|1265738.3.peg.722"/>
<dbReference type="InterPro" id="IPR027417">
    <property type="entry name" value="P-loop_NTPase"/>
</dbReference>
<dbReference type="Proteomes" id="UP000011991">
    <property type="component" value="Unassembled WGS sequence"/>
</dbReference>
<organism evidence="4 5">
    <name type="scientific">Rhodopirellula maiorica SM1</name>
    <dbReference type="NCBI Taxonomy" id="1265738"/>
    <lineage>
        <taxon>Bacteria</taxon>
        <taxon>Pseudomonadati</taxon>
        <taxon>Planctomycetota</taxon>
        <taxon>Planctomycetia</taxon>
        <taxon>Pirellulales</taxon>
        <taxon>Pirellulaceae</taxon>
        <taxon>Novipirellula</taxon>
    </lineage>
</organism>
<evidence type="ECO:0000256" key="2">
    <source>
        <dbReference type="SAM" id="MobiDB-lite"/>
    </source>
</evidence>
<dbReference type="Gene3D" id="3.40.50.10810">
    <property type="entry name" value="Tandem AAA-ATPase domain"/>
    <property type="match status" value="1"/>
</dbReference>
<dbReference type="Pfam" id="PF04851">
    <property type="entry name" value="ResIII"/>
    <property type="match status" value="1"/>
</dbReference>
<dbReference type="InterPro" id="IPR014001">
    <property type="entry name" value="Helicase_ATP-bd"/>
</dbReference>
<evidence type="ECO:0000256" key="1">
    <source>
        <dbReference type="ARBA" id="ARBA00022801"/>
    </source>
</evidence>
<gene>
    <name evidence="4" type="ORF">RMSM_00724</name>
</gene>